<dbReference type="GO" id="GO:0046872">
    <property type="term" value="F:metal ion binding"/>
    <property type="evidence" value="ECO:0007669"/>
    <property type="project" value="InterPro"/>
</dbReference>
<dbReference type="GeneID" id="25284355"/>
<evidence type="ECO:0000313" key="2">
    <source>
        <dbReference type="EMBL" id="KEF54280.1"/>
    </source>
</evidence>
<dbReference type="CDD" id="cd00371">
    <property type="entry name" value="HMA"/>
    <property type="match status" value="1"/>
</dbReference>
<evidence type="ECO:0000313" key="3">
    <source>
        <dbReference type="Proteomes" id="UP000027920"/>
    </source>
</evidence>
<dbReference type="AlphaFoldDB" id="A0A072PFI5"/>
<sequence>MSQCPVETYESLGCASSIKKTLNGIPGVKQVDTSVEQQSVTVVTDDNVAFDAISRAIQSTGKELKGGEVIATGEASNGD</sequence>
<dbReference type="HOGENOM" id="CLU_134973_3_3_1"/>
<dbReference type="InterPro" id="IPR006121">
    <property type="entry name" value="HMA_dom"/>
</dbReference>
<dbReference type="PROSITE" id="PS50846">
    <property type="entry name" value="HMA_2"/>
    <property type="match status" value="1"/>
</dbReference>
<accession>A0A072PFI5</accession>
<proteinExistence type="predicted"/>
<dbReference type="Gene3D" id="3.30.70.100">
    <property type="match status" value="1"/>
</dbReference>
<evidence type="ECO:0000259" key="1">
    <source>
        <dbReference type="PROSITE" id="PS50846"/>
    </source>
</evidence>
<dbReference type="OrthoDB" id="689350at2759"/>
<feature type="domain" description="HMA" evidence="1">
    <location>
        <begin position="1"/>
        <end position="65"/>
    </location>
</feature>
<dbReference type="VEuPathDB" id="FungiDB:A1O9_09446"/>
<organism evidence="2 3">
    <name type="scientific">Exophiala aquamarina CBS 119918</name>
    <dbReference type="NCBI Taxonomy" id="1182545"/>
    <lineage>
        <taxon>Eukaryota</taxon>
        <taxon>Fungi</taxon>
        <taxon>Dikarya</taxon>
        <taxon>Ascomycota</taxon>
        <taxon>Pezizomycotina</taxon>
        <taxon>Eurotiomycetes</taxon>
        <taxon>Chaetothyriomycetidae</taxon>
        <taxon>Chaetothyriales</taxon>
        <taxon>Herpotrichiellaceae</taxon>
        <taxon>Exophiala</taxon>
    </lineage>
</organism>
<protein>
    <recommendedName>
        <fullName evidence="1">HMA domain-containing protein</fullName>
    </recommendedName>
</protein>
<gene>
    <name evidence="2" type="ORF">A1O9_09446</name>
</gene>
<keyword evidence="3" id="KW-1185">Reference proteome</keyword>
<comment type="caution">
    <text evidence="2">The sequence shown here is derived from an EMBL/GenBank/DDBJ whole genome shotgun (WGS) entry which is preliminary data.</text>
</comment>
<dbReference type="STRING" id="1182545.A0A072PFI5"/>
<dbReference type="Pfam" id="PF00403">
    <property type="entry name" value="HMA"/>
    <property type="match status" value="1"/>
</dbReference>
<name>A0A072PFI5_9EURO</name>
<dbReference type="Proteomes" id="UP000027920">
    <property type="component" value="Unassembled WGS sequence"/>
</dbReference>
<dbReference type="RefSeq" id="XP_013256870.1">
    <property type="nucleotide sequence ID" value="XM_013401416.1"/>
</dbReference>
<dbReference type="InterPro" id="IPR036163">
    <property type="entry name" value="HMA_dom_sf"/>
</dbReference>
<dbReference type="SUPFAM" id="SSF55008">
    <property type="entry name" value="HMA, heavy metal-associated domain"/>
    <property type="match status" value="1"/>
</dbReference>
<dbReference type="EMBL" id="AMGV01000010">
    <property type="protein sequence ID" value="KEF54280.1"/>
    <property type="molecule type" value="Genomic_DNA"/>
</dbReference>
<reference evidence="2 3" key="1">
    <citation type="submission" date="2013-03" db="EMBL/GenBank/DDBJ databases">
        <title>The Genome Sequence of Exophiala aquamarina CBS 119918.</title>
        <authorList>
            <consortium name="The Broad Institute Genomics Platform"/>
            <person name="Cuomo C."/>
            <person name="de Hoog S."/>
            <person name="Gorbushina A."/>
            <person name="Walker B."/>
            <person name="Young S.K."/>
            <person name="Zeng Q."/>
            <person name="Gargeya S."/>
            <person name="Fitzgerald M."/>
            <person name="Haas B."/>
            <person name="Abouelleil A."/>
            <person name="Allen A.W."/>
            <person name="Alvarado L."/>
            <person name="Arachchi H.M."/>
            <person name="Berlin A.M."/>
            <person name="Chapman S.B."/>
            <person name="Gainer-Dewar J."/>
            <person name="Goldberg J."/>
            <person name="Griggs A."/>
            <person name="Gujja S."/>
            <person name="Hansen M."/>
            <person name="Howarth C."/>
            <person name="Imamovic A."/>
            <person name="Ireland A."/>
            <person name="Larimer J."/>
            <person name="McCowan C."/>
            <person name="Murphy C."/>
            <person name="Pearson M."/>
            <person name="Poon T.W."/>
            <person name="Priest M."/>
            <person name="Roberts A."/>
            <person name="Saif S."/>
            <person name="Shea T."/>
            <person name="Sisk P."/>
            <person name="Sykes S."/>
            <person name="Wortman J."/>
            <person name="Nusbaum C."/>
            <person name="Birren B."/>
        </authorList>
    </citation>
    <scope>NUCLEOTIDE SEQUENCE [LARGE SCALE GENOMIC DNA]</scope>
    <source>
        <strain evidence="2 3">CBS 119918</strain>
    </source>
</reference>